<sequence>MSTNEISAFIVDLHQELALTASQEGAERSIPEAFTEYMFDVLTEAGEIDGANVAMYEARAARASGFTFSEDESTLWLFLTDYRGSLDLESYTKTSLDAAVRRMVGFLEQAAGGLWRQLEETSPAWDMAQRIAETWAKVGEIRLMVLTNSDLRTNVVAPEPIDSRPVHVSVWDATRLHQLMTSGRTQEPIHVDVVALWGQAIPCLGPQGDPGRYEAYLTMLPGEFISKIYEEHGPRLLELNVRSFLQSRGKVNRGIQETIKDEPRSFLAYNNGISMTAAAVDVVELPTGGMGISTIHDLQIVNGGQTSASLHYAKVKAKQDLSGVYVQAKLSVVEPTYLHNLVPRISQFANSQNKVNMADFSANDAFHVEVEKLSRSVWAPGKGGTARMTRWFYERARGQYADAHARERTPAKQREFKAVHPLSQKFTKTDLAKFENTWDQLPWIVSYGAEKNFREFMLRIERRGASFKVDQGYFELLVAKALLFRSTEKLVGSLNLGGYRAQTVAYTLAKLAHQTEQRVDLRALWRSQDLPEPLAQAIIELAPQIHEILLQSAGTRNISEWAKKEDCWKAILSMPWALPDDLAKSLTTSGQRTRTTADTSVGEMLSDDERAAVVAVTSITADDWFALSQWAKQTGNLQPWQRSLAFSLGRVVKDGRTPSRKQANQGALILEEAKRLGFAGAR</sequence>
<evidence type="ECO:0000313" key="3">
    <source>
        <dbReference type="EMBL" id="REF29695.1"/>
    </source>
</evidence>
<dbReference type="InterPro" id="IPR055101">
    <property type="entry name" value="AIPR_N"/>
</dbReference>
<dbReference type="Proteomes" id="UP000256253">
    <property type="component" value="Unassembled WGS sequence"/>
</dbReference>
<feature type="domain" description="Abortive infection phage resistance protein N-terminal" evidence="2">
    <location>
        <begin position="34"/>
        <end position="178"/>
    </location>
</feature>
<dbReference type="InterPro" id="IPR018891">
    <property type="entry name" value="AIPR_C"/>
</dbReference>
<dbReference type="RefSeq" id="WP_115921786.1">
    <property type="nucleotide sequence ID" value="NZ_QTUA01000001.1"/>
</dbReference>
<accession>A0A3D9USS3</accession>
<dbReference type="OrthoDB" id="9806213at2"/>
<proteinExistence type="predicted"/>
<comment type="caution">
    <text evidence="3">The sequence shown here is derived from an EMBL/GenBank/DDBJ whole genome shotgun (WGS) entry which is preliminary data.</text>
</comment>
<name>A0A3D9USS3_9MICO</name>
<organism evidence="3 4">
    <name type="scientific">Calidifontibacter indicus</name>
    <dbReference type="NCBI Taxonomy" id="419650"/>
    <lineage>
        <taxon>Bacteria</taxon>
        <taxon>Bacillati</taxon>
        <taxon>Actinomycetota</taxon>
        <taxon>Actinomycetes</taxon>
        <taxon>Micrococcales</taxon>
        <taxon>Dermacoccaceae</taxon>
        <taxon>Calidifontibacter</taxon>
    </lineage>
</organism>
<evidence type="ECO:0000259" key="2">
    <source>
        <dbReference type="Pfam" id="PF22879"/>
    </source>
</evidence>
<evidence type="ECO:0000259" key="1">
    <source>
        <dbReference type="Pfam" id="PF10592"/>
    </source>
</evidence>
<reference evidence="3 4" key="1">
    <citation type="submission" date="2018-08" db="EMBL/GenBank/DDBJ databases">
        <title>Sequencing the genomes of 1000 actinobacteria strains.</title>
        <authorList>
            <person name="Klenk H.-P."/>
        </authorList>
    </citation>
    <scope>NUCLEOTIDE SEQUENCE [LARGE SCALE GENOMIC DNA]</scope>
    <source>
        <strain evidence="3 4">DSM 22967</strain>
    </source>
</reference>
<dbReference type="AlphaFoldDB" id="A0A3D9USS3"/>
<evidence type="ECO:0000313" key="4">
    <source>
        <dbReference type="Proteomes" id="UP000256253"/>
    </source>
</evidence>
<protein>
    <submittedName>
        <fullName evidence="3">AIPR protein</fullName>
    </submittedName>
</protein>
<dbReference type="Pfam" id="PF22879">
    <property type="entry name" value="AIPR_N"/>
    <property type="match status" value="1"/>
</dbReference>
<dbReference type="Pfam" id="PF10592">
    <property type="entry name" value="AIPR"/>
    <property type="match status" value="1"/>
</dbReference>
<dbReference type="EMBL" id="QTUA01000001">
    <property type="protein sequence ID" value="REF29695.1"/>
    <property type="molecule type" value="Genomic_DNA"/>
</dbReference>
<keyword evidence="4" id="KW-1185">Reference proteome</keyword>
<feature type="domain" description="Abortive phage infection protein C-terminal" evidence="1">
    <location>
        <begin position="237"/>
        <end position="551"/>
    </location>
</feature>
<gene>
    <name evidence="3" type="ORF">DFJ65_0660</name>
</gene>